<keyword evidence="4" id="KW-1003">Cell membrane</keyword>
<dbReference type="GO" id="GO:0097225">
    <property type="term" value="C:sperm midpiece"/>
    <property type="evidence" value="ECO:0007669"/>
    <property type="project" value="TreeGrafter"/>
</dbReference>
<keyword evidence="8" id="KW-0325">Glycoprotein</keyword>
<evidence type="ECO:0000256" key="4">
    <source>
        <dbReference type="ARBA" id="ARBA00022475"/>
    </source>
</evidence>
<dbReference type="GO" id="GO:0098552">
    <property type="term" value="C:side of membrane"/>
    <property type="evidence" value="ECO:0007669"/>
    <property type="project" value="UniProtKB-KW"/>
</dbReference>
<feature type="transmembrane region" description="Helical" evidence="10">
    <location>
        <begin position="41"/>
        <end position="59"/>
    </location>
</feature>
<evidence type="ECO:0000313" key="12">
    <source>
        <dbReference type="Ensembl" id="ENSPSMP00000016537.1"/>
    </source>
</evidence>
<keyword evidence="10" id="KW-0812">Transmembrane</keyword>
<keyword evidence="13" id="KW-1185">Reference proteome</keyword>
<evidence type="ECO:0000256" key="11">
    <source>
        <dbReference type="SAM" id="SignalP"/>
    </source>
</evidence>
<evidence type="ECO:0000256" key="3">
    <source>
        <dbReference type="ARBA" id="ARBA00013286"/>
    </source>
</evidence>
<dbReference type="InterPro" id="IPR026643">
    <property type="entry name" value="CAMPATH-1"/>
</dbReference>
<dbReference type="GO" id="GO:0005886">
    <property type="term" value="C:plasma membrane"/>
    <property type="evidence" value="ECO:0007669"/>
    <property type="project" value="UniProtKB-SubCell"/>
</dbReference>
<evidence type="ECO:0000256" key="1">
    <source>
        <dbReference type="ARBA" id="ARBA00002087"/>
    </source>
</evidence>
<feature type="signal peptide" evidence="11">
    <location>
        <begin position="1"/>
        <end position="25"/>
    </location>
</feature>
<dbReference type="GO" id="GO:0007204">
    <property type="term" value="P:positive regulation of cytosolic calcium ion concentration"/>
    <property type="evidence" value="ECO:0007669"/>
    <property type="project" value="Ensembl"/>
</dbReference>
<comment type="subcellular location">
    <subcellularLocation>
        <location evidence="2">Cell membrane</location>
        <topology evidence="2">Lipid-anchor</topology>
        <topology evidence="2">GPI-anchor</topology>
    </subcellularLocation>
</comment>
<gene>
    <name evidence="12" type="primary">CD52</name>
</gene>
<evidence type="ECO:0000256" key="8">
    <source>
        <dbReference type="ARBA" id="ARBA00023180"/>
    </source>
</evidence>
<evidence type="ECO:0000256" key="2">
    <source>
        <dbReference type="ARBA" id="ARBA00004609"/>
    </source>
</evidence>
<evidence type="ECO:0000256" key="5">
    <source>
        <dbReference type="ARBA" id="ARBA00022622"/>
    </source>
</evidence>
<keyword evidence="9" id="KW-0449">Lipoprotein</keyword>
<dbReference type="Ensembl" id="ENSPSMT00000019214.1">
    <property type="protein sequence ID" value="ENSPSMP00000016537.1"/>
    <property type="gene ID" value="ENSPSMG00000011780.1"/>
</dbReference>
<reference evidence="12" key="1">
    <citation type="submission" date="2025-08" db="UniProtKB">
        <authorList>
            <consortium name="Ensembl"/>
        </authorList>
    </citation>
    <scope>IDENTIFICATION</scope>
</reference>
<protein>
    <recommendedName>
        <fullName evidence="3">CAMPATH-1 antigen</fullName>
    </recommendedName>
</protein>
<evidence type="ECO:0000256" key="6">
    <source>
        <dbReference type="ARBA" id="ARBA00022729"/>
    </source>
</evidence>
<proteinExistence type="predicted"/>
<feature type="chain" id="PRO_5034978285" description="CAMPATH-1 antigen" evidence="11">
    <location>
        <begin position="26"/>
        <end position="60"/>
    </location>
</feature>
<evidence type="ECO:0000256" key="10">
    <source>
        <dbReference type="SAM" id="Phobius"/>
    </source>
</evidence>
<keyword evidence="5" id="KW-0336">GPI-anchor</keyword>
<evidence type="ECO:0000313" key="13">
    <source>
        <dbReference type="Proteomes" id="UP000694414"/>
    </source>
</evidence>
<reference evidence="12" key="2">
    <citation type="submission" date="2025-09" db="UniProtKB">
        <authorList>
            <consortium name="Ensembl"/>
        </authorList>
    </citation>
    <scope>IDENTIFICATION</scope>
</reference>
<keyword evidence="7 10" id="KW-0472">Membrane</keyword>
<keyword evidence="10" id="KW-1133">Transmembrane helix</keyword>
<dbReference type="Proteomes" id="UP000694414">
    <property type="component" value="Unplaced"/>
</dbReference>
<dbReference type="PANTHER" id="PTHR15029:SF0">
    <property type="entry name" value="CAMPATH-1 ANTIGEN"/>
    <property type="match status" value="1"/>
</dbReference>
<dbReference type="Pfam" id="PF15116">
    <property type="entry name" value="CD52"/>
    <property type="match status" value="1"/>
</dbReference>
<evidence type="ECO:0000256" key="7">
    <source>
        <dbReference type="ARBA" id="ARBA00023136"/>
    </source>
</evidence>
<organism evidence="12 13">
    <name type="scientific">Prolemur simus</name>
    <name type="common">Greater bamboo lemur</name>
    <name type="synonym">Hapalemur simus</name>
    <dbReference type="NCBI Taxonomy" id="1328070"/>
    <lineage>
        <taxon>Eukaryota</taxon>
        <taxon>Metazoa</taxon>
        <taxon>Chordata</taxon>
        <taxon>Craniata</taxon>
        <taxon>Vertebrata</taxon>
        <taxon>Euteleostomi</taxon>
        <taxon>Mammalia</taxon>
        <taxon>Eutheria</taxon>
        <taxon>Euarchontoglires</taxon>
        <taxon>Primates</taxon>
        <taxon>Strepsirrhini</taxon>
        <taxon>Lemuriformes</taxon>
        <taxon>Lemuridae</taxon>
        <taxon>Prolemur</taxon>
    </lineage>
</organism>
<evidence type="ECO:0000256" key="9">
    <source>
        <dbReference type="ARBA" id="ARBA00023288"/>
    </source>
</evidence>
<comment type="function">
    <text evidence="1">May play a role in carrying and orienting carbohydrate, as well as having a more specific role.</text>
</comment>
<name>A0A8C8ZPR9_PROSS</name>
<sequence>MKGFLFLFLTISLLLMIQIQIGVLGNETSSGNEVLAFRDMGGGSFLLFLTNTLIHLFHLS</sequence>
<dbReference type="PANTHER" id="PTHR15029">
    <property type="entry name" value="CAMPATH-1 ANTIGEN"/>
    <property type="match status" value="1"/>
</dbReference>
<dbReference type="AlphaFoldDB" id="A0A8C8ZPR9"/>
<keyword evidence="6 11" id="KW-0732">Signal</keyword>
<dbReference type="GeneTree" id="ENSGT00860000134004"/>
<accession>A0A8C8ZPR9</accession>